<gene>
    <name evidence="1" type="ORF">MtrunA17_Chr4g0068741</name>
</gene>
<evidence type="ECO:0000313" key="1">
    <source>
        <dbReference type="EMBL" id="RHN64401.1"/>
    </source>
</evidence>
<evidence type="ECO:0000313" key="2">
    <source>
        <dbReference type="Proteomes" id="UP000265566"/>
    </source>
</evidence>
<reference evidence="2" key="1">
    <citation type="journal article" date="2018" name="Nat. Plants">
        <title>Whole-genome landscape of Medicago truncatula symbiotic genes.</title>
        <authorList>
            <person name="Pecrix Y."/>
            <person name="Staton S.E."/>
            <person name="Sallet E."/>
            <person name="Lelandais-Briere C."/>
            <person name="Moreau S."/>
            <person name="Carrere S."/>
            <person name="Blein T."/>
            <person name="Jardinaud M.F."/>
            <person name="Latrasse D."/>
            <person name="Zouine M."/>
            <person name="Zahm M."/>
            <person name="Kreplak J."/>
            <person name="Mayjonade B."/>
            <person name="Satge C."/>
            <person name="Perez M."/>
            <person name="Cauet S."/>
            <person name="Marande W."/>
            <person name="Chantry-Darmon C."/>
            <person name="Lopez-Roques C."/>
            <person name="Bouchez O."/>
            <person name="Berard A."/>
            <person name="Debelle F."/>
            <person name="Munos S."/>
            <person name="Bendahmane A."/>
            <person name="Berges H."/>
            <person name="Niebel A."/>
            <person name="Buitink J."/>
            <person name="Frugier F."/>
            <person name="Benhamed M."/>
            <person name="Crespi M."/>
            <person name="Gouzy J."/>
            <person name="Gamas P."/>
        </authorList>
    </citation>
    <scope>NUCLEOTIDE SEQUENCE [LARGE SCALE GENOMIC DNA]</scope>
    <source>
        <strain evidence="2">cv. Jemalong A17</strain>
    </source>
</reference>
<sequence>MTATSCISIFSSEIGDFPLKPFSQVVASFAASFAPSSATLGSPCFKAAMDFGTTSTKIDLYLPAHELKASV</sequence>
<comment type="caution">
    <text evidence="1">The sequence shown here is derived from an EMBL/GenBank/DDBJ whole genome shotgun (WGS) entry which is preliminary data.</text>
</comment>
<dbReference type="Proteomes" id="UP000265566">
    <property type="component" value="Chromosome 4"/>
</dbReference>
<dbReference type="AlphaFoldDB" id="A0A396IHR0"/>
<dbReference type="EMBL" id="PSQE01000004">
    <property type="protein sequence ID" value="RHN64401.1"/>
    <property type="molecule type" value="Genomic_DNA"/>
</dbReference>
<name>A0A396IHR0_MEDTR</name>
<protein>
    <submittedName>
        <fullName evidence="1">Uncharacterized protein</fullName>
    </submittedName>
</protein>
<proteinExistence type="predicted"/>
<accession>A0A396IHR0</accession>
<organism evidence="1 2">
    <name type="scientific">Medicago truncatula</name>
    <name type="common">Barrel medic</name>
    <name type="synonym">Medicago tribuloides</name>
    <dbReference type="NCBI Taxonomy" id="3880"/>
    <lineage>
        <taxon>Eukaryota</taxon>
        <taxon>Viridiplantae</taxon>
        <taxon>Streptophyta</taxon>
        <taxon>Embryophyta</taxon>
        <taxon>Tracheophyta</taxon>
        <taxon>Spermatophyta</taxon>
        <taxon>Magnoliopsida</taxon>
        <taxon>eudicotyledons</taxon>
        <taxon>Gunneridae</taxon>
        <taxon>Pentapetalae</taxon>
        <taxon>rosids</taxon>
        <taxon>fabids</taxon>
        <taxon>Fabales</taxon>
        <taxon>Fabaceae</taxon>
        <taxon>Papilionoideae</taxon>
        <taxon>50 kb inversion clade</taxon>
        <taxon>NPAAA clade</taxon>
        <taxon>Hologalegina</taxon>
        <taxon>IRL clade</taxon>
        <taxon>Trifolieae</taxon>
        <taxon>Medicago</taxon>
    </lineage>
</organism>
<dbReference type="Gramene" id="rna27217">
    <property type="protein sequence ID" value="RHN64401.1"/>
    <property type="gene ID" value="gene27217"/>
</dbReference>